<dbReference type="Proteomes" id="UP000805193">
    <property type="component" value="Unassembled WGS sequence"/>
</dbReference>
<name>A0AC60P394_IXOPE</name>
<reference evidence="1 2" key="1">
    <citation type="journal article" date="2020" name="Cell">
        <title>Large-Scale Comparative Analyses of Tick Genomes Elucidate Their Genetic Diversity and Vector Capacities.</title>
        <authorList>
            <consortium name="Tick Genome and Microbiome Consortium (TIGMIC)"/>
            <person name="Jia N."/>
            <person name="Wang J."/>
            <person name="Shi W."/>
            <person name="Du L."/>
            <person name="Sun Y."/>
            <person name="Zhan W."/>
            <person name="Jiang J.F."/>
            <person name="Wang Q."/>
            <person name="Zhang B."/>
            <person name="Ji P."/>
            <person name="Bell-Sakyi L."/>
            <person name="Cui X.M."/>
            <person name="Yuan T.T."/>
            <person name="Jiang B.G."/>
            <person name="Yang W.F."/>
            <person name="Lam T.T."/>
            <person name="Chang Q.C."/>
            <person name="Ding S.J."/>
            <person name="Wang X.J."/>
            <person name="Zhu J.G."/>
            <person name="Ruan X.D."/>
            <person name="Zhao L."/>
            <person name="Wei J.T."/>
            <person name="Ye R.Z."/>
            <person name="Que T.C."/>
            <person name="Du C.H."/>
            <person name="Zhou Y.H."/>
            <person name="Cheng J.X."/>
            <person name="Dai P.F."/>
            <person name="Guo W.B."/>
            <person name="Han X.H."/>
            <person name="Huang E.J."/>
            <person name="Li L.F."/>
            <person name="Wei W."/>
            <person name="Gao Y.C."/>
            <person name="Liu J.Z."/>
            <person name="Shao H.Z."/>
            <person name="Wang X."/>
            <person name="Wang C.C."/>
            <person name="Yang T.C."/>
            <person name="Huo Q.B."/>
            <person name="Li W."/>
            <person name="Chen H.Y."/>
            <person name="Chen S.E."/>
            <person name="Zhou L.G."/>
            <person name="Ni X.B."/>
            <person name="Tian J.H."/>
            <person name="Sheng Y."/>
            <person name="Liu T."/>
            <person name="Pan Y.S."/>
            <person name="Xia L.Y."/>
            <person name="Li J."/>
            <person name="Zhao F."/>
            <person name="Cao W.C."/>
        </authorList>
    </citation>
    <scope>NUCLEOTIDE SEQUENCE [LARGE SCALE GENOMIC DNA]</scope>
    <source>
        <strain evidence="1">Iper-2018</strain>
    </source>
</reference>
<evidence type="ECO:0000313" key="2">
    <source>
        <dbReference type="Proteomes" id="UP000805193"/>
    </source>
</evidence>
<sequence>MLSLQKRFVPAVPSKHVPHAKARDPSESAKSLGFCSREHCLPDALLVHGRMFVIAWDCGLDSVDDRAVQLVMTAVKHQVKEVLTAVLSRRNAYKLREGRFQFALGCTPANPYLRNSRILSNLQCHSHPTTVSSTGEHLPEMVPTLDWAESEAALEVACDPTPRPRLPPVSATDLVEALQKRGVMVPRREPDDVSARSDATRQGDRLESEDVCEVGLGFAGSVFATA</sequence>
<gene>
    <name evidence="1" type="ORF">HPB47_008950</name>
</gene>
<protein>
    <submittedName>
        <fullName evidence="1">Uncharacterized protein</fullName>
    </submittedName>
</protein>
<keyword evidence="2" id="KW-1185">Reference proteome</keyword>
<organism evidence="1 2">
    <name type="scientific">Ixodes persulcatus</name>
    <name type="common">Taiga tick</name>
    <dbReference type="NCBI Taxonomy" id="34615"/>
    <lineage>
        <taxon>Eukaryota</taxon>
        <taxon>Metazoa</taxon>
        <taxon>Ecdysozoa</taxon>
        <taxon>Arthropoda</taxon>
        <taxon>Chelicerata</taxon>
        <taxon>Arachnida</taxon>
        <taxon>Acari</taxon>
        <taxon>Parasitiformes</taxon>
        <taxon>Ixodida</taxon>
        <taxon>Ixodoidea</taxon>
        <taxon>Ixodidae</taxon>
        <taxon>Ixodinae</taxon>
        <taxon>Ixodes</taxon>
    </lineage>
</organism>
<accession>A0AC60P394</accession>
<comment type="caution">
    <text evidence="1">The sequence shown here is derived from an EMBL/GenBank/DDBJ whole genome shotgun (WGS) entry which is preliminary data.</text>
</comment>
<dbReference type="EMBL" id="JABSTQ010011224">
    <property type="protein sequence ID" value="KAG0413888.1"/>
    <property type="molecule type" value="Genomic_DNA"/>
</dbReference>
<proteinExistence type="predicted"/>
<evidence type="ECO:0000313" key="1">
    <source>
        <dbReference type="EMBL" id="KAG0413888.1"/>
    </source>
</evidence>